<evidence type="ECO:0000313" key="1">
    <source>
        <dbReference type="EMBL" id="KAH7922878.1"/>
    </source>
</evidence>
<evidence type="ECO:0000313" key="2">
    <source>
        <dbReference type="Proteomes" id="UP000790709"/>
    </source>
</evidence>
<name>A0ACB8BCC5_9AGAM</name>
<proteinExistence type="predicted"/>
<dbReference type="Proteomes" id="UP000790709">
    <property type="component" value="Unassembled WGS sequence"/>
</dbReference>
<protein>
    <submittedName>
        <fullName evidence="1">Uncharacterized protein</fullName>
    </submittedName>
</protein>
<comment type="caution">
    <text evidence="1">The sequence shown here is derived from an EMBL/GenBank/DDBJ whole genome shotgun (WGS) entry which is preliminary data.</text>
</comment>
<reference evidence="1" key="1">
    <citation type="journal article" date="2021" name="New Phytol.">
        <title>Evolutionary innovations through gain and loss of genes in the ectomycorrhizal Boletales.</title>
        <authorList>
            <person name="Wu G."/>
            <person name="Miyauchi S."/>
            <person name="Morin E."/>
            <person name="Kuo A."/>
            <person name="Drula E."/>
            <person name="Varga T."/>
            <person name="Kohler A."/>
            <person name="Feng B."/>
            <person name="Cao Y."/>
            <person name="Lipzen A."/>
            <person name="Daum C."/>
            <person name="Hundley H."/>
            <person name="Pangilinan J."/>
            <person name="Johnson J."/>
            <person name="Barry K."/>
            <person name="LaButti K."/>
            <person name="Ng V."/>
            <person name="Ahrendt S."/>
            <person name="Min B."/>
            <person name="Choi I.G."/>
            <person name="Park H."/>
            <person name="Plett J.M."/>
            <person name="Magnuson J."/>
            <person name="Spatafora J.W."/>
            <person name="Nagy L.G."/>
            <person name="Henrissat B."/>
            <person name="Grigoriev I.V."/>
            <person name="Yang Z.L."/>
            <person name="Xu J."/>
            <person name="Martin F.M."/>
        </authorList>
    </citation>
    <scope>NUCLEOTIDE SEQUENCE</scope>
    <source>
        <strain evidence="1">KUC20120723A-06</strain>
    </source>
</reference>
<dbReference type="EMBL" id="MU266469">
    <property type="protein sequence ID" value="KAH7922878.1"/>
    <property type="molecule type" value="Genomic_DNA"/>
</dbReference>
<keyword evidence="2" id="KW-1185">Reference proteome</keyword>
<gene>
    <name evidence="1" type="ORF">BV22DRAFT_1037002</name>
</gene>
<accession>A0ACB8BCC5</accession>
<sequence length="657" mass="73247">MSSSSASAKFMRLYESLPAEAQQALVEQQLIPLLNIVPKERCRKATATASRLQKKYTGLPALSLKAKKAEISGLLDELARDSKRSCIKERSNKEELLMEATDSLVDWLNDIWKVVYEYGTNFTLAHSCLLFASDVLDNIANARVGCKCSFINMFVPVKIRRSSGKVVKSFKLTGAHNLDQVMLWIWRDLFVMILANGTKRQKDAIPDMLDDIQNLLGWKSLERLLCGGKKSLSSHDEDDEYDDDDEDDPVNDIDDSDGYTDDDSDADSAACSEAQTCPCGYHATHWSYHINEQRRELKELVHEALIAVFKITPSSPLYLSLSKISMDQDELEAEITPILTSIATHSSENFAAALHIFALENKTEMLMSLLNSHYHLLRPRDAPALQLATMVLSSNPFFQLRGLRILEQELTDTANAIWAALRSNFHRIDIDTHKAEFAQILTLRQDSMARQNRIERWVSSVITPSSNGTHPMALAALVIGFPLPTGMEGGDETDAFGYLDMDPNDPDLEDLREEFRPTLKARFEGWIQAAQAIKGGTAMFMTFYNKLLEQMPFLAASDAVEEMNARLADKPSKHHLCDALEALNNFCKDQKKRVAAVKKKNTKAPPLSQGRPSASRNTDDAASSSAPAPTQLLFPFAPFVDTSQPPVFGFGGMDDVD</sequence>
<organism evidence="1 2">
    <name type="scientific">Leucogyrophana mollusca</name>
    <dbReference type="NCBI Taxonomy" id="85980"/>
    <lineage>
        <taxon>Eukaryota</taxon>
        <taxon>Fungi</taxon>
        <taxon>Dikarya</taxon>
        <taxon>Basidiomycota</taxon>
        <taxon>Agaricomycotina</taxon>
        <taxon>Agaricomycetes</taxon>
        <taxon>Agaricomycetidae</taxon>
        <taxon>Boletales</taxon>
        <taxon>Boletales incertae sedis</taxon>
        <taxon>Leucogyrophana</taxon>
    </lineage>
</organism>